<dbReference type="Proteomes" id="UP001165079">
    <property type="component" value="Unassembled WGS sequence"/>
</dbReference>
<protein>
    <submittedName>
        <fullName evidence="1">Uncharacterized protein</fullName>
    </submittedName>
</protein>
<dbReference type="EMBL" id="BSTX01000001">
    <property type="protein sequence ID" value="GLZ77642.1"/>
    <property type="molecule type" value="Genomic_DNA"/>
</dbReference>
<name>A0A9W6SKU5_9ACTN</name>
<organism evidence="1 2">
    <name type="scientific">Actinorhabdospora filicis</name>
    <dbReference type="NCBI Taxonomy" id="1785913"/>
    <lineage>
        <taxon>Bacteria</taxon>
        <taxon>Bacillati</taxon>
        <taxon>Actinomycetota</taxon>
        <taxon>Actinomycetes</taxon>
        <taxon>Micromonosporales</taxon>
        <taxon>Micromonosporaceae</taxon>
        <taxon>Actinorhabdospora</taxon>
    </lineage>
</organism>
<accession>A0A9W6SKU5</accession>
<proteinExistence type="predicted"/>
<dbReference type="AlphaFoldDB" id="A0A9W6SKU5"/>
<evidence type="ECO:0000313" key="1">
    <source>
        <dbReference type="EMBL" id="GLZ77642.1"/>
    </source>
</evidence>
<sequence>MADLRTLIAKLASRFGYTGRHRAAAVEARRELSGTPYVPMDDLLSTE</sequence>
<evidence type="ECO:0000313" key="2">
    <source>
        <dbReference type="Proteomes" id="UP001165079"/>
    </source>
</evidence>
<dbReference type="RefSeq" id="WP_285662739.1">
    <property type="nucleotide sequence ID" value="NZ_BSTX01000001.1"/>
</dbReference>
<reference evidence="1" key="1">
    <citation type="submission" date="2023-03" db="EMBL/GenBank/DDBJ databases">
        <title>Actinorhabdospora filicis NBRC 111898.</title>
        <authorList>
            <person name="Ichikawa N."/>
            <person name="Sato H."/>
            <person name="Tonouchi N."/>
        </authorList>
    </citation>
    <scope>NUCLEOTIDE SEQUENCE</scope>
    <source>
        <strain evidence="1">NBRC 111898</strain>
    </source>
</reference>
<comment type="caution">
    <text evidence="1">The sequence shown here is derived from an EMBL/GenBank/DDBJ whole genome shotgun (WGS) entry which is preliminary data.</text>
</comment>
<keyword evidence="2" id="KW-1185">Reference proteome</keyword>
<gene>
    <name evidence="1" type="ORF">Afil01_24490</name>
</gene>